<reference evidence="1" key="1">
    <citation type="journal article" date="2015" name="Nature">
        <title>Complex archaea that bridge the gap between prokaryotes and eukaryotes.</title>
        <authorList>
            <person name="Spang A."/>
            <person name="Saw J.H."/>
            <person name="Jorgensen S.L."/>
            <person name="Zaremba-Niedzwiedzka K."/>
            <person name="Martijn J."/>
            <person name="Lind A.E."/>
            <person name="van Eijk R."/>
            <person name="Schleper C."/>
            <person name="Guy L."/>
            <person name="Ettema T.J."/>
        </authorList>
    </citation>
    <scope>NUCLEOTIDE SEQUENCE</scope>
</reference>
<accession>A0A0F9H3N7</accession>
<sequence>MTTPVQSVNRWDKYQDSVILPTLNRPQGENNRWDRYRDDVLFGNQQVPDDLEVATGPGAGFIAGILRGLTEPLTIIPAVNRVAENLKPFYGDNWTSKVPYGIGFIAGTLLPGALAFRVGGAAARGLGLVTKLKTADKVADLSRAGKLTRGAVTGALYGAGIHADNVQEYATRVVTLGAMGSAGEIVIPKALAAISARFGKNVNPSILQLVEEEAAEVAARTVSTGTRKGVALHARAMQLVDDMDDLFYTSDQRQYYQALKNRGIEGPEGALAPISGRRLAMDLAVQELDLTNMVPGQYRIVPTPHQDANIFRQILQRTDELSFETIKRADTGESVVIGLTEGFDRKVAKELQEFGFLRGQEAIYKGAKWIVVRPTKKGDGVWLAKMGRNKKPLAAKTKDVALLPIAHDISTPSLARIQPLVAEFIDQNTLWPGELGFNDAVNAFAN</sequence>
<organism evidence="1">
    <name type="scientific">marine sediment metagenome</name>
    <dbReference type="NCBI Taxonomy" id="412755"/>
    <lineage>
        <taxon>unclassified sequences</taxon>
        <taxon>metagenomes</taxon>
        <taxon>ecological metagenomes</taxon>
    </lineage>
</organism>
<dbReference type="EMBL" id="LAZR01026071">
    <property type="protein sequence ID" value="KKL69887.1"/>
    <property type="molecule type" value="Genomic_DNA"/>
</dbReference>
<protein>
    <submittedName>
        <fullName evidence="1">Uncharacterized protein</fullName>
    </submittedName>
</protein>
<evidence type="ECO:0000313" key="1">
    <source>
        <dbReference type="EMBL" id="KKL69887.1"/>
    </source>
</evidence>
<dbReference type="AlphaFoldDB" id="A0A0F9H3N7"/>
<feature type="non-terminal residue" evidence="1">
    <location>
        <position position="446"/>
    </location>
</feature>
<comment type="caution">
    <text evidence="1">The sequence shown here is derived from an EMBL/GenBank/DDBJ whole genome shotgun (WGS) entry which is preliminary data.</text>
</comment>
<gene>
    <name evidence="1" type="ORF">LCGC14_2110430</name>
</gene>
<proteinExistence type="predicted"/>
<name>A0A0F9H3N7_9ZZZZ</name>